<evidence type="ECO:0000256" key="3">
    <source>
        <dbReference type="ARBA" id="ARBA00022729"/>
    </source>
</evidence>
<comment type="subcellular location">
    <subcellularLocation>
        <location evidence="1 5">Periplasm</location>
    </subcellularLocation>
</comment>
<dbReference type="HAMAP" id="MF_00671">
    <property type="entry name" value="TolB"/>
    <property type="match status" value="1"/>
</dbReference>
<comment type="caution">
    <text evidence="8">The sequence shown here is derived from an EMBL/GenBank/DDBJ whole genome shotgun (WGS) entry which is preliminary data.</text>
</comment>
<organism evidence="8 9">
    <name type="scientific">Sphingomonas cavernae</name>
    <dbReference type="NCBI Taxonomy" id="2320861"/>
    <lineage>
        <taxon>Bacteria</taxon>
        <taxon>Pseudomonadati</taxon>
        <taxon>Pseudomonadota</taxon>
        <taxon>Alphaproteobacteria</taxon>
        <taxon>Sphingomonadales</taxon>
        <taxon>Sphingomonadaceae</taxon>
        <taxon>Sphingomonas</taxon>
    </lineage>
</organism>
<dbReference type="Pfam" id="PF04052">
    <property type="entry name" value="TolB_N"/>
    <property type="match status" value="1"/>
</dbReference>
<dbReference type="SUPFAM" id="SSF52964">
    <property type="entry name" value="TolB, N-terminal domain"/>
    <property type="match status" value="1"/>
</dbReference>
<dbReference type="NCBIfam" id="TIGR02800">
    <property type="entry name" value="propeller_TolB"/>
    <property type="match status" value="1"/>
</dbReference>
<reference evidence="8 9" key="1">
    <citation type="submission" date="2018-09" db="EMBL/GenBank/DDBJ databases">
        <authorList>
            <person name="Zhu H."/>
        </authorList>
    </citation>
    <scope>NUCLEOTIDE SEQUENCE [LARGE SCALE GENOMIC DNA]</scope>
    <source>
        <strain evidence="8 9">K2R01-6</strain>
    </source>
</reference>
<proteinExistence type="inferred from homology"/>
<dbReference type="PANTHER" id="PTHR36842:SF1">
    <property type="entry name" value="PROTEIN TOLB"/>
    <property type="match status" value="1"/>
</dbReference>
<dbReference type="Gene3D" id="3.40.50.10070">
    <property type="entry name" value="TolB, N-terminal domain"/>
    <property type="match status" value="1"/>
</dbReference>
<evidence type="ECO:0000256" key="1">
    <source>
        <dbReference type="ARBA" id="ARBA00004418"/>
    </source>
</evidence>
<comment type="similarity">
    <text evidence="2 5">Belongs to the TolB family.</text>
</comment>
<dbReference type="GO" id="GO:0017038">
    <property type="term" value="P:protein import"/>
    <property type="evidence" value="ECO:0007669"/>
    <property type="project" value="InterPro"/>
</dbReference>
<dbReference type="InterPro" id="IPR011659">
    <property type="entry name" value="WD40"/>
</dbReference>
<comment type="subunit">
    <text evidence="5">The Tol-Pal system is composed of five core proteins: the inner membrane proteins TolA, TolQ and TolR, the periplasmic protein TolB and the outer membrane protein Pal. They form a network linking the inner and outer membranes and the peptidoglycan layer.</text>
</comment>
<gene>
    <name evidence="5 8" type="primary">tolB</name>
    <name evidence="8" type="ORF">D3876_19865</name>
</gene>
<dbReference type="Gene3D" id="2.120.10.30">
    <property type="entry name" value="TolB, C-terminal domain"/>
    <property type="match status" value="1"/>
</dbReference>
<evidence type="ECO:0000256" key="5">
    <source>
        <dbReference type="HAMAP-Rule" id="MF_00671"/>
    </source>
</evidence>
<feature type="region of interest" description="Disordered" evidence="6">
    <location>
        <begin position="1"/>
        <end position="34"/>
    </location>
</feature>
<dbReference type="Pfam" id="PF07676">
    <property type="entry name" value="PD40"/>
    <property type="match status" value="4"/>
</dbReference>
<keyword evidence="3 5" id="KW-0732">Signal</keyword>
<feature type="compositionally biased region" description="Basic and acidic residues" evidence="6">
    <location>
        <begin position="13"/>
        <end position="29"/>
    </location>
</feature>
<evidence type="ECO:0000256" key="2">
    <source>
        <dbReference type="ARBA" id="ARBA00009820"/>
    </source>
</evidence>
<keyword evidence="4 5" id="KW-0574">Periplasm</keyword>
<dbReference type="InterPro" id="IPR011042">
    <property type="entry name" value="6-blade_b-propeller_TolB-like"/>
</dbReference>
<evidence type="ECO:0000259" key="7">
    <source>
        <dbReference type="Pfam" id="PF04052"/>
    </source>
</evidence>
<keyword evidence="5" id="KW-0131">Cell cycle</keyword>
<dbReference type="Proteomes" id="UP000286100">
    <property type="component" value="Unassembled WGS sequence"/>
</dbReference>
<feature type="domain" description="TolB N-terminal" evidence="7">
    <location>
        <begin position="73"/>
        <end position="184"/>
    </location>
</feature>
<sequence length="489" mass="52609">MTHFPKHSPFVSSRDRAKSRDRIETRRSGSLDTPSRQARRLLGTNGVGIFSLSGTLIAAALLTAIQPAAAQLSVDVTDESGNDLIIAIPAMPTPQSAPTAAGTTDALGRQVAEVVASDLRGSGLFRPIGPAQVRGITFPEVTAPQFDYWPGTGAQALVQGFVRANGDGNLTVGCYLYDVALRSELTRQGFVVQPSDWRRAAHKCADAIYARLSGESPFFDSRIAYIAETGPKGNRTKRLAIMDSDGANHRFITNGQAIALTPRFSPDYKQIVYLSYLNNRPRVFVYDIGTGKQRLVYEAQGATLAPRFSPDGRTILFSMATGGNTDIYSIPVTGGSPRRLTTAPGIDIGGSFSPDGSQIVFESDRSGGQQLYIMNADGSNQRRISFGGGRYATPEWSPRGDLIAFTKMAGNFRVGVMTPGGGDERLLTNSWQDEAPTWSPNGRVIQFFRTSQGRGGTSSVWQVDLTGVNERKIPTPVDGSDPAWGPILP</sequence>
<dbReference type="PANTHER" id="PTHR36842">
    <property type="entry name" value="PROTEIN TOLB HOMOLOG"/>
    <property type="match status" value="1"/>
</dbReference>
<dbReference type="EMBL" id="QYUM01000004">
    <property type="protein sequence ID" value="RJF86082.1"/>
    <property type="molecule type" value="Genomic_DNA"/>
</dbReference>
<keyword evidence="9" id="KW-1185">Reference proteome</keyword>
<dbReference type="SUPFAM" id="SSF69304">
    <property type="entry name" value="Tricorn protease N-terminal domain"/>
    <property type="match status" value="1"/>
</dbReference>
<name>A0A418W7V2_9SPHN</name>
<comment type="function">
    <text evidence="5">Part of the Tol-Pal system, which plays a role in outer membrane invagination during cell division and is important for maintaining outer membrane integrity.</text>
</comment>
<evidence type="ECO:0000256" key="4">
    <source>
        <dbReference type="ARBA" id="ARBA00022764"/>
    </source>
</evidence>
<dbReference type="InterPro" id="IPR014167">
    <property type="entry name" value="Tol-Pal_TolB"/>
</dbReference>
<dbReference type="GO" id="GO:0042597">
    <property type="term" value="C:periplasmic space"/>
    <property type="evidence" value="ECO:0007669"/>
    <property type="project" value="UniProtKB-SubCell"/>
</dbReference>
<keyword evidence="5" id="KW-0132">Cell division</keyword>
<evidence type="ECO:0000313" key="8">
    <source>
        <dbReference type="EMBL" id="RJF86082.1"/>
    </source>
</evidence>
<protein>
    <recommendedName>
        <fullName evidence="5">Tol-Pal system protein TolB</fullName>
    </recommendedName>
</protein>
<dbReference type="OrthoDB" id="9802240at2"/>
<dbReference type="AlphaFoldDB" id="A0A418W7V2"/>
<dbReference type="GO" id="GO:0051301">
    <property type="term" value="P:cell division"/>
    <property type="evidence" value="ECO:0007669"/>
    <property type="project" value="UniProtKB-UniRule"/>
</dbReference>
<evidence type="ECO:0000313" key="9">
    <source>
        <dbReference type="Proteomes" id="UP000286100"/>
    </source>
</evidence>
<evidence type="ECO:0000256" key="6">
    <source>
        <dbReference type="SAM" id="MobiDB-lite"/>
    </source>
</evidence>
<dbReference type="InterPro" id="IPR007195">
    <property type="entry name" value="TolB_N"/>
</dbReference>
<accession>A0A418W7V2</accession>